<organism evidence="12 15">
    <name type="scientific">Rotaria magnacalcarata</name>
    <dbReference type="NCBI Taxonomy" id="392030"/>
    <lineage>
        <taxon>Eukaryota</taxon>
        <taxon>Metazoa</taxon>
        <taxon>Spiralia</taxon>
        <taxon>Gnathifera</taxon>
        <taxon>Rotifera</taxon>
        <taxon>Eurotatoria</taxon>
        <taxon>Bdelloidea</taxon>
        <taxon>Philodinida</taxon>
        <taxon>Philodinidae</taxon>
        <taxon>Rotaria</taxon>
    </lineage>
</organism>
<protein>
    <recommendedName>
        <fullName evidence="9">RNA (guanine-9-)-methyltransferase domain-containing protein 1</fullName>
    </recommendedName>
</protein>
<dbReference type="EMBL" id="CAJNRF010004344">
    <property type="protein sequence ID" value="CAF2058789.1"/>
    <property type="molecule type" value="Genomic_DNA"/>
</dbReference>
<keyword evidence="2" id="KW-0489">Methyltransferase</keyword>
<evidence type="ECO:0000256" key="5">
    <source>
        <dbReference type="ARBA" id="ARBA00022694"/>
    </source>
</evidence>
<evidence type="ECO:0000256" key="7">
    <source>
        <dbReference type="ARBA" id="ARBA00023054"/>
    </source>
</evidence>
<dbReference type="GO" id="GO:0070131">
    <property type="term" value="P:positive regulation of mitochondrial translation"/>
    <property type="evidence" value="ECO:0007669"/>
    <property type="project" value="TreeGrafter"/>
</dbReference>
<dbReference type="PROSITE" id="PS51675">
    <property type="entry name" value="SAM_MT_TRM10"/>
    <property type="match status" value="1"/>
</dbReference>
<gene>
    <name evidence="14" type="ORF">OVN521_LOCUS8199</name>
    <name evidence="13" type="ORF">UXM345_LOCUS2870</name>
    <name evidence="12" type="ORF">WKI299_LOCUS11701</name>
    <name evidence="11" type="ORF">XDN619_LOCUS2293</name>
</gene>
<evidence type="ECO:0000259" key="10">
    <source>
        <dbReference type="PROSITE" id="PS51675"/>
    </source>
</evidence>
<feature type="domain" description="SAM-dependent MTase TRM10-type" evidence="10">
    <location>
        <begin position="188"/>
        <end position="384"/>
    </location>
</feature>
<keyword evidence="4" id="KW-0949">S-adenosyl-L-methionine</keyword>
<evidence type="ECO:0000313" key="11">
    <source>
        <dbReference type="EMBL" id="CAF1979386.1"/>
    </source>
</evidence>
<dbReference type="Proteomes" id="UP000663856">
    <property type="component" value="Unassembled WGS sequence"/>
</dbReference>
<dbReference type="CDD" id="cd18102">
    <property type="entry name" value="Trm10_MRRP1"/>
    <property type="match status" value="1"/>
</dbReference>
<dbReference type="GO" id="GO:0000049">
    <property type="term" value="F:tRNA binding"/>
    <property type="evidence" value="ECO:0007669"/>
    <property type="project" value="TreeGrafter"/>
</dbReference>
<dbReference type="GO" id="GO:0097745">
    <property type="term" value="P:mitochondrial tRNA 5'-end processing"/>
    <property type="evidence" value="ECO:0007669"/>
    <property type="project" value="TreeGrafter"/>
</dbReference>
<reference evidence="12" key="1">
    <citation type="submission" date="2021-02" db="EMBL/GenBank/DDBJ databases">
        <authorList>
            <person name="Nowell W R."/>
        </authorList>
    </citation>
    <scope>NUCLEOTIDE SEQUENCE</scope>
</reference>
<dbReference type="GO" id="GO:0005654">
    <property type="term" value="C:nucleoplasm"/>
    <property type="evidence" value="ECO:0007669"/>
    <property type="project" value="TreeGrafter"/>
</dbReference>
<evidence type="ECO:0000256" key="1">
    <source>
        <dbReference type="ARBA" id="ARBA00004173"/>
    </source>
</evidence>
<keyword evidence="6" id="KW-0809">Transit peptide</keyword>
<evidence type="ECO:0000256" key="8">
    <source>
        <dbReference type="ARBA" id="ARBA00023128"/>
    </source>
</evidence>
<dbReference type="EMBL" id="CAJOBF010000179">
    <property type="protein sequence ID" value="CAF3766476.1"/>
    <property type="molecule type" value="Genomic_DNA"/>
</dbReference>
<evidence type="ECO:0000256" key="6">
    <source>
        <dbReference type="ARBA" id="ARBA00022946"/>
    </source>
</evidence>
<dbReference type="PANTHER" id="PTHR13563">
    <property type="entry name" value="TRNA (GUANINE-9-) METHYLTRANSFERASE"/>
    <property type="match status" value="1"/>
</dbReference>
<keyword evidence="8" id="KW-0496">Mitochondrion</keyword>
<evidence type="ECO:0000313" key="14">
    <source>
        <dbReference type="EMBL" id="CAF3876002.1"/>
    </source>
</evidence>
<dbReference type="Proteomes" id="UP000663866">
    <property type="component" value="Unassembled WGS sequence"/>
</dbReference>
<sequence length="411" mass="47582">MLISRIFTSAILKYQNRFVLTKTRSFLSHPSVGLSSENGINQENKSLNALDSLSTQKPIDDNTNNEWLWAYLRDRQSFSDLTEAQRRCIIEIELQTLRESGDRVPEVVPCDRWTQLINTPVLEHRKSIYGYLFLRELYRKRRASIVAANNLRRAESAKRRQELISEGKPPTNYPGYSSIFRHLGRQQEKYLCAQAFLAPAILGEAVVIDCGFENEHAREYYLLNLVDQIQYLFAEVHRYHSPSFVYLCNLSSDGRLQAEFNRRSPLESLCVEPTESSYLDVFPHEKLIYLSPDSNVEMTSFDHDAVYIIGGIIDLSGKKPLTFGKAKRDNIRHQRFPIDRYVKFGGGSGKTLTIDQVYNILMTLKHTGSWTEAFKYIPDRKVAERYSGKLEDKQQVEYEKFGRWTGLNVKH</sequence>
<dbReference type="Proteomes" id="UP000663842">
    <property type="component" value="Unassembled WGS sequence"/>
</dbReference>
<proteinExistence type="predicted"/>
<dbReference type="PANTHER" id="PTHR13563:SF5">
    <property type="entry name" value="TRNA METHYLTRANSFERASE 10 HOMOLOG C"/>
    <property type="match status" value="1"/>
</dbReference>
<evidence type="ECO:0000256" key="4">
    <source>
        <dbReference type="ARBA" id="ARBA00022691"/>
    </source>
</evidence>
<dbReference type="EMBL" id="CAJOBG010000942">
    <property type="protein sequence ID" value="CAF3876002.1"/>
    <property type="molecule type" value="Genomic_DNA"/>
</dbReference>
<comment type="subcellular location">
    <subcellularLocation>
        <location evidence="1">Mitochondrion</location>
    </subcellularLocation>
</comment>
<evidence type="ECO:0000313" key="12">
    <source>
        <dbReference type="EMBL" id="CAF2058789.1"/>
    </source>
</evidence>
<name>A0A816QEZ7_9BILA</name>
<dbReference type="GO" id="GO:0032259">
    <property type="term" value="P:methylation"/>
    <property type="evidence" value="ECO:0007669"/>
    <property type="project" value="UniProtKB-KW"/>
</dbReference>
<dbReference type="InterPro" id="IPR025812">
    <property type="entry name" value="Trm10_C_MTase_dom"/>
</dbReference>
<keyword evidence="16" id="KW-1185">Reference proteome</keyword>
<dbReference type="GO" id="GO:0005739">
    <property type="term" value="C:mitochondrion"/>
    <property type="evidence" value="ECO:0007669"/>
    <property type="project" value="UniProtKB-SubCell"/>
</dbReference>
<keyword evidence="5" id="KW-0819">tRNA processing</keyword>
<dbReference type="InterPro" id="IPR007356">
    <property type="entry name" value="tRNA_m1G_MeTrfase_euk"/>
</dbReference>
<keyword evidence="7" id="KW-0175">Coiled coil</keyword>
<evidence type="ECO:0000313" key="13">
    <source>
        <dbReference type="EMBL" id="CAF3766476.1"/>
    </source>
</evidence>
<evidence type="ECO:0000313" key="16">
    <source>
        <dbReference type="Proteomes" id="UP000663866"/>
    </source>
</evidence>
<comment type="caution">
    <text evidence="12">The sequence shown here is derived from an EMBL/GenBank/DDBJ whole genome shotgun (WGS) entry which is preliminary data.</text>
</comment>
<dbReference type="Gene3D" id="3.40.1280.30">
    <property type="match status" value="1"/>
</dbReference>
<dbReference type="EMBL" id="CAJNRG010000108">
    <property type="protein sequence ID" value="CAF1979386.1"/>
    <property type="molecule type" value="Genomic_DNA"/>
</dbReference>
<dbReference type="InterPro" id="IPR038459">
    <property type="entry name" value="MT_TRM10-typ_sf"/>
</dbReference>
<dbReference type="AlphaFoldDB" id="A0A816QEZ7"/>
<dbReference type="Proteomes" id="UP000663887">
    <property type="component" value="Unassembled WGS sequence"/>
</dbReference>
<dbReference type="InterPro" id="IPR028564">
    <property type="entry name" value="MT_TRM10-typ"/>
</dbReference>
<accession>A0A816QEZ7</accession>
<evidence type="ECO:0000256" key="9">
    <source>
        <dbReference type="ARBA" id="ARBA00029803"/>
    </source>
</evidence>
<evidence type="ECO:0000256" key="3">
    <source>
        <dbReference type="ARBA" id="ARBA00022679"/>
    </source>
</evidence>
<dbReference type="GO" id="GO:0008168">
    <property type="term" value="F:methyltransferase activity"/>
    <property type="evidence" value="ECO:0007669"/>
    <property type="project" value="UniProtKB-KW"/>
</dbReference>
<evidence type="ECO:0000256" key="2">
    <source>
        <dbReference type="ARBA" id="ARBA00022603"/>
    </source>
</evidence>
<keyword evidence="3" id="KW-0808">Transferase</keyword>
<evidence type="ECO:0000313" key="15">
    <source>
        <dbReference type="Proteomes" id="UP000663856"/>
    </source>
</evidence>